<feature type="compositionally biased region" description="Low complexity" evidence="7">
    <location>
        <begin position="143"/>
        <end position="152"/>
    </location>
</feature>
<feature type="region of interest" description="Disordered" evidence="7">
    <location>
        <begin position="141"/>
        <end position="175"/>
    </location>
</feature>
<sequence length="175" mass="19385">MAGKATKKQAQANLAVLGRLYKVSVPIVVLAMVRQWLGGASLSQWLRFVVLHVPLAGCVYVLEKSGRPVFDVKGKIVKEGTDLAQTGGLVEYLFDLVYLSLFADMGRIVFNTGKFWYVLLLVPLYAGWKLYGLKNQFMGPARSAGSVDSAASDDSKSKRQLKKEKRGNKPQVKYR</sequence>
<evidence type="ECO:0000256" key="6">
    <source>
        <dbReference type="ARBA" id="ARBA00023136"/>
    </source>
</evidence>
<comment type="subcellular location">
    <subcellularLocation>
        <location evidence="1">Endoplasmic reticulum membrane</location>
        <topology evidence="1">Multi-pass membrane protein</topology>
    </subcellularLocation>
</comment>
<evidence type="ECO:0000256" key="7">
    <source>
        <dbReference type="SAM" id="MobiDB-lite"/>
    </source>
</evidence>
<keyword evidence="4" id="KW-0256">Endoplasmic reticulum</keyword>
<protein>
    <recommendedName>
        <fullName evidence="11">DUF788-domain-containing protein</fullName>
    </recommendedName>
</protein>
<dbReference type="GO" id="GO:0006624">
    <property type="term" value="P:vacuolar protein processing"/>
    <property type="evidence" value="ECO:0007669"/>
    <property type="project" value="TreeGrafter"/>
</dbReference>
<accession>A0A7H9HPM6</accession>
<dbReference type="AlphaFoldDB" id="A0A7H9HPM6"/>
<evidence type="ECO:0000256" key="5">
    <source>
        <dbReference type="ARBA" id="ARBA00022989"/>
    </source>
</evidence>
<keyword evidence="5 8" id="KW-1133">Transmembrane helix</keyword>
<evidence type="ECO:0000313" key="9">
    <source>
        <dbReference type="EMBL" id="QLQ79323.1"/>
    </source>
</evidence>
<name>A0A7H9HPM6_9SACH</name>
<comment type="similarity">
    <text evidence="2">Belongs to the TMEM208 family.</text>
</comment>
<dbReference type="Proteomes" id="UP000510647">
    <property type="component" value="Chromosome 2"/>
</dbReference>
<keyword evidence="6 8" id="KW-0472">Membrane</keyword>
<evidence type="ECO:0000256" key="4">
    <source>
        <dbReference type="ARBA" id="ARBA00022824"/>
    </source>
</evidence>
<keyword evidence="3 8" id="KW-0812">Transmembrane</keyword>
<reference evidence="9 10" key="1">
    <citation type="submission" date="2020-06" db="EMBL/GenBank/DDBJ databases">
        <title>The yeast mating-type switching endonuclease HO is a domesticated member of an unorthodox homing genetic element family.</title>
        <authorList>
            <person name="Coughlan A.Y."/>
            <person name="Lombardi L."/>
            <person name="Braun-Galleani S."/>
            <person name="Martos A.R."/>
            <person name="Galeote V."/>
            <person name="Bigey F."/>
            <person name="Dequin S."/>
            <person name="Byrne K.P."/>
            <person name="Wolfe K.H."/>
        </authorList>
    </citation>
    <scope>NUCLEOTIDE SEQUENCE [LARGE SCALE GENOMIC DNA]</scope>
    <source>
        <strain evidence="9 10">CBS2947</strain>
    </source>
</reference>
<dbReference type="GO" id="GO:0005773">
    <property type="term" value="C:vacuole"/>
    <property type="evidence" value="ECO:0007669"/>
    <property type="project" value="GOC"/>
</dbReference>
<dbReference type="OrthoDB" id="10012212at2759"/>
<dbReference type="GO" id="GO:0005789">
    <property type="term" value="C:endoplasmic reticulum membrane"/>
    <property type="evidence" value="ECO:0007669"/>
    <property type="project" value="UniProtKB-SubCell"/>
</dbReference>
<feature type="compositionally biased region" description="Basic residues" evidence="7">
    <location>
        <begin position="158"/>
        <end position="175"/>
    </location>
</feature>
<evidence type="ECO:0000256" key="1">
    <source>
        <dbReference type="ARBA" id="ARBA00004477"/>
    </source>
</evidence>
<dbReference type="EMBL" id="CP059268">
    <property type="protein sequence ID" value="QLQ79323.1"/>
    <property type="molecule type" value="Genomic_DNA"/>
</dbReference>
<organism evidence="9 10">
    <name type="scientific">Torulaspora globosa</name>
    <dbReference type="NCBI Taxonomy" id="48254"/>
    <lineage>
        <taxon>Eukaryota</taxon>
        <taxon>Fungi</taxon>
        <taxon>Dikarya</taxon>
        <taxon>Ascomycota</taxon>
        <taxon>Saccharomycotina</taxon>
        <taxon>Saccharomycetes</taxon>
        <taxon>Saccharomycetales</taxon>
        <taxon>Saccharomycetaceae</taxon>
        <taxon>Torulaspora</taxon>
    </lineage>
</organism>
<dbReference type="Pfam" id="PF05620">
    <property type="entry name" value="TMEM208_SND2"/>
    <property type="match status" value="1"/>
</dbReference>
<evidence type="ECO:0008006" key="11">
    <source>
        <dbReference type="Google" id="ProtNLM"/>
    </source>
</evidence>
<feature type="transmembrane region" description="Helical" evidence="8">
    <location>
        <begin position="115"/>
        <end position="133"/>
    </location>
</feature>
<dbReference type="PANTHER" id="PTHR13505:SF7">
    <property type="entry name" value="TRANSMEMBRANE PROTEIN 208"/>
    <property type="match status" value="1"/>
</dbReference>
<keyword evidence="10" id="KW-1185">Reference proteome</keyword>
<dbReference type="InterPro" id="IPR008506">
    <property type="entry name" value="SND2/TMEM208"/>
</dbReference>
<evidence type="ECO:0000256" key="2">
    <source>
        <dbReference type="ARBA" id="ARBA00009950"/>
    </source>
</evidence>
<evidence type="ECO:0000313" key="10">
    <source>
        <dbReference type="Proteomes" id="UP000510647"/>
    </source>
</evidence>
<evidence type="ECO:0000256" key="3">
    <source>
        <dbReference type="ARBA" id="ARBA00022692"/>
    </source>
</evidence>
<proteinExistence type="inferred from homology"/>
<evidence type="ECO:0000256" key="8">
    <source>
        <dbReference type="SAM" id="Phobius"/>
    </source>
</evidence>
<dbReference type="PANTHER" id="PTHR13505">
    <property type="entry name" value="TRANSMEMBRANE PROTEIN 208"/>
    <property type="match status" value="1"/>
</dbReference>
<gene>
    <name evidence="9" type="ORF">HG537_0B06710</name>
</gene>